<keyword evidence="4 10" id="KW-0378">Hydrolase</keyword>
<dbReference type="AlphaFoldDB" id="A0A812CL34"/>
<evidence type="ECO:0000256" key="2">
    <source>
        <dbReference type="ARBA" id="ARBA00022670"/>
    </source>
</evidence>
<dbReference type="EMBL" id="CAHIKZ030001843">
    <property type="protein sequence ID" value="CAE1275553.1"/>
    <property type="molecule type" value="Genomic_DNA"/>
</dbReference>
<accession>A0A812CL34</accession>
<dbReference type="PROSITE" id="PS51885">
    <property type="entry name" value="NEPRILYSIN"/>
    <property type="match status" value="1"/>
</dbReference>
<gene>
    <name evidence="10" type="ORF">SPHA_39517</name>
</gene>
<feature type="compositionally biased region" description="Basic and acidic residues" evidence="7">
    <location>
        <begin position="652"/>
        <end position="694"/>
    </location>
</feature>
<protein>
    <submittedName>
        <fullName evidence="10">MMEL1</fullName>
        <ecNumber evidence="10">3.4.24.11</ecNumber>
    </submittedName>
</protein>
<dbReference type="InterPro" id="IPR024079">
    <property type="entry name" value="MetalloPept_cat_dom_sf"/>
</dbReference>
<evidence type="ECO:0000256" key="1">
    <source>
        <dbReference type="ARBA" id="ARBA00001947"/>
    </source>
</evidence>
<evidence type="ECO:0000256" key="7">
    <source>
        <dbReference type="SAM" id="MobiDB-lite"/>
    </source>
</evidence>
<dbReference type="PRINTS" id="PR00786">
    <property type="entry name" value="NEPRILYSIN"/>
</dbReference>
<evidence type="ECO:0000313" key="10">
    <source>
        <dbReference type="EMBL" id="CAE1275553.1"/>
    </source>
</evidence>
<dbReference type="PANTHER" id="PTHR11733:SF133">
    <property type="entry name" value="PHOSPHATE-REGULATING NEUTRAL ENDOPEPTIDASE PHEX"/>
    <property type="match status" value="1"/>
</dbReference>
<sequence length="694" mass="80753">MDAINKNVDPCDNFYDYACGSWERLNTIPADRLSYSTFEKLRDQLLERLKDLLETEIKPDENSAIKKAKYMYSACINTSLIEEQGLEPVKEFMEFLGGWPVTQMNWDSSTFNLYELMSKLRILNNHIFVYMWVATDERDSATNIIQIDQGDLGMPTTDHYILKQNANKLNFYKEFAMKVAITLGANKTVAEQDMSDVINLEVQIANISVPREARRDIEKVYKKMTLGELMQKIPDFDWNEYFSKTFASVNITLTMDEPIGIHALDYMVNLVKILSNAPKRLLANYLVWRIMMNRVNNLPEKYKAMMEEYQKKVFGKQADTPRWRDCIMFTKENMGNAVGRLFIEKYFDEEAKENANEMIHNIRNAFNELLREVEWMDQKTLIVAEEKANAIVERIGYPAYILNETILANMWLTPPVIVNAFYSTPKNQIFFPAGILQPPFYSKGYPKSLNYGGIGMVIGHEITHGFDDKGRQYDKDGDLKQWWDDDVIQRFKNQTQCIVDQYSNYIIPEAEMNLNGILTQGENIADNGGLKQAYRAYKKWEAKQNRKERSLPGLSQFTHDQLFFLNFAQVWCGSMRREAAINRIQTTTHSPGRFRFIYINQRSHAEEKADGRARRKRPDGRDRNRSAHCRHVRGHPPTTITGCGATKQPGEVVEREFSSRRSSETEERVGERDRRRESHERFAGELEKEDCPLF</sequence>
<dbReference type="GO" id="GO:0005886">
    <property type="term" value="C:plasma membrane"/>
    <property type="evidence" value="ECO:0007669"/>
    <property type="project" value="TreeGrafter"/>
</dbReference>
<feature type="region of interest" description="Disordered" evidence="7">
    <location>
        <begin position="605"/>
        <end position="694"/>
    </location>
</feature>
<dbReference type="PANTHER" id="PTHR11733">
    <property type="entry name" value="ZINC METALLOPROTEASE FAMILY M13 NEPRILYSIN-RELATED"/>
    <property type="match status" value="1"/>
</dbReference>
<keyword evidence="2" id="KW-0645">Protease</keyword>
<keyword evidence="3" id="KW-0479">Metal-binding</keyword>
<evidence type="ECO:0000256" key="5">
    <source>
        <dbReference type="ARBA" id="ARBA00022833"/>
    </source>
</evidence>
<dbReference type="InterPro" id="IPR008753">
    <property type="entry name" value="Peptidase_M13_N"/>
</dbReference>
<dbReference type="Proteomes" id="UP000597762">
    <property type="component" value="Unassembled WGS sequence"/>
</dbReference>
<comment type="caution">
    <text evidence="10">The sequence shown here is derived from an EMBL/GenBank/DDBJ whole genome shotgun (WGS) entry which is preliminary data.</text>
</comment>
<evidence type="ECO:0000256" key="4">
    <source>
        <dbReference type="ARBA" id="ARBA00022801"/>
    </source>
</evidence>
<evidence type="ECO:0000259" key="9">
    <source>
        <dbReference type="Pfam" id="PF05649"/>
    </source>
</evidence>
<dbReference type="CDD" id="cd08662">
    <property type="entry name" value="M13"/>
    <property type="match status" value="1"/>
</dbReference>
<evidence type="ECO:0000256" key="6">
    <source>
        <dbReference type="ARBA" id="ARBA00023049"/>
    </source>
</evidence>
<dbReference type="GO" id="GO:0004222">
    <property type="term" value="F:metalloendopeptidase activity"/>
    <property type="evidence" value="ECO:0007669"/>
    <property type="project" value="UniProtKB-EC"/>
</dbReference>
<evidence type="ECO:0000313" key="11">
    <source>
        <dbReference type="Proteomes" id="UP000597762"/>
    </source>
</evidence>
<keyword evidence="11" id="KW-1185">Reference proteome</keyword>
<dbReference type="InterPro" id="IPR000718">
    <property type="entry name" value="Peptidase_M13"/>
</dbReference>
<dbReference type="GO" id="GO:0016485">
    <property type="term" value="P:protein processing"/>
    <property type="evidence" value="ECO:0007669"/>
    <property type="project" value="TreeGrafter"/>
</dbReference>
<evidence type="ECO:0000259" key="8">
    <source>
        <dbReference type="Pfam" id="PF01431"/>
    </source>
</evidence>
<keyword evidence="6" id="KW-0482">Metalloprotease</keyword>
<dbReference type="SUPFAM" id="SSF55486">
    <property type="entry name" value="Metalloproteases ('zincins'), catalytic domain"/>
    <property type="match status" value="1"/>
</dbReference>
<feature type="domain" description="Peptidase M13 C-terminal" evidence="8">
    <location>
        <begin position="419"/>
        <end position="597"/>
    </location>
</feature>
<dbReference type="OrthoDB" id="6475849at2759"/>
<evidence type="ECO:0000256" key="3">
    <source>
        <dbReference type="ARBA" id="ARBA00022723"/>
    </source>
</evidence>
<reference evidence="10" key="1">
    <citation type="submission" date="2021-01" db="EMBL/GenBank/DDBJ databases">
        <authorList>
            <person name="Li R."/>
            <person name="Bekaert M."/>
        </authorList>
    </citation>
    <scope>NUCLEOTIDE SEQUENCE</scope>
    <source>
        <strain evidence="10">Farmed</strain>
    </source>
</reference>
<dbReference type="Pfam" id="PF01431">
    <property type="entry name" value="Peptidase_M13"/>
    <property type="match status" value="1"/>
</dbReference>
<dbReference type="Gene3D" id="3.40.390.10">
    <property type="entry name" value="Collagenase (Catalytic Domain)"/>
    <property type="match status" value="2"/>
</dbReference>
<name>A0A812CL34_ACAPH</name>
<dbReference type="InterPro" id="IPR018497">
    <property type="entry name" value="Peptidase_M13_C"/>
</dbReference>
<comment type="cofactor">
    <cofactor evidence="1">
        <name>Zn(2+)</name>
        <dbReference type="ChEBI" id="CHEBI:29105"/>
    </cofactor>
</comment>
<feature type="domain" description="Peptidase M13 N-terminal" evidence="9">
    <location>
        <begin position="10"/>
        <end position="398"/>
    </location>
</feature>
<dbReference type="GO" id="GO:0046872">
    <property type="term" value="F:metal ion binding"/>
    <property type="evidence" value="ECO:0007669"/>
    <property type="project" value="UniProtKB-KW"/>
</dbReference>
<keyword evidence="5" id="KW-0862">Zinc</keyword>
<organism evidence="10 11">
    <name type="scientific">Acanthosepion pharaonis</name>
    <name type="common">Pharaoh cuttlefish</name>
    <name type="synonym">Sepia pharaonis</name>
    <dbReference type="NCBI Taxonomy" id="158019"/>
    <lineage>
        <taxon>Eukaryota</taxon>
        <taxon>Metazoa</taxon>
        <taxon>Spiralia</taxon>
        <taxon>Lophotrochozoa</taxon>
        <taxon>Mollusca</taxon>
        <taxon>Cephalopoda</taxon>
        <taxon>Coleoidea</taxon>
        <taxon>Decapodiformes</taxon>
        <taxon>Sepiida</taxon>
        <taxon>Sepiina</taxon>
        <taxon>Sepiidae</taxon>
        <taxon>Acanthosepion</taxon>
    </lineage>
</organism>
<dbReference type="Pfam" id="PF05649">
    <property type="entry name" value="Peptidase_M13_N"/>
    <property type="match status" value="1"/>
</dbReference>
<dbReference type="EC" id="3.4.24.11" evidence="10"/>
<proteinExistence type="predicted"/>